<dbReference type="Pfam" id="PF01906">
    <property type="entry name" value="YbjQ_1"/>
    <property type="match status" value="1"/>
</dbReference>
<evidence type="ECO:0000256" key="1">
    <source>
        <dbReference type="ARBA" id="ARBA00010751"/>
    </source>
</evidence>
<dbReference type="PANTHER" id="PTHR34068">
    <property type="entry name" value="UPF0145 PROTEIN YBJQ"/>
    <property type="match status" value="1"/>
</dbReference>
<proteinExistence type="inferred from homology"/>
<dbReference type="EMBL" id="SJPV01000011">
    <property type="protein sequence ID" value="TWU32836.1"/>
    <property type="molecule type" value="Genomic_DNA"/>
</dbReference>
<evidence type="ECO:0000313" key="4">
    <source>
        <dbReference type="Proteomes" id="UP000319143"/>
    </source>
</evidence>
<dbReference type="OrthoDB" id="9796448at2"/>
<protein>
    <recommendedName>
        <fullName evidence="2">UPF0145 protein Poly41_52130</fullName>
    </recommendedName>
</protein>
<comment type="caution">
    <text evidence="3">The sequence shown here is derived from an EMBL/GenBank/DDBJ whole genome shotgun (WGS) entry which is preliminary data.</text>
</comment>
<evidence type="ECO:0000256" key="2">
    <source>
        <dbReference type="HAMAP-Rule" id="MF_00338"/>
    </source>
</evidence>
<dbReference type="RefSeq" id="WP_146529916.1">
    <property type="nucleotide sequence ID" value="NZ_SJPV01000011.1"/>
</dbReference>
<gene>
    <name evidence="3" type="ORF">Poly41_52130</name>
</gene>
<comment type="similarity">
    <text evidence="1 2">Belongs to the UPF0145 family.</text>
</comment>
<dbReference type="HAMAP" id="MF_00338">
    <property type="entry name" value="UPF0145"/>
    <property type="match status" value="1"/>
</dbReference>
<dbReference type="InterPro" id="IPR035439">
    <property type="entry name" value="UPF0145_dom_sf"/>
</dbReference>
<dbReference type="PANTHER" id="PTHR34068:SF2">
    <property type="entry name" value="UPF0145 PROTEIN SCO3412"/>
    <property type="match status" value="1"/>
</dbReference>
<dbReference type="Proteomes" id="UP000319143">
    <property type="component" value="Unassembled WGS sequence"/>
</dbReference>
<name>A0A5C6DC90_9BACT</name>
<organism evidence="3 4">
    <name type="scientific">Novipirellula artificiosorum</name>
    <dbReference type="NCBI Taxonomy" id="2528016"/>
    <lineage>
        <taxon>Bacteria</taxon>
        <taxon>Pseudomonadati</taxon>
        <taxon>Planctomycetota</taxon>
        <taxon>Planctomycetia</taxon>
        <taxon>Pirellulales</taxon>
        <taxon>Pirellulaceae</taxon>
        <taxon>Novipirellula</taxon>
    </lineage>
</organism>
<dbReference type="Gene3D" id="3.30.110.70">
    <property type="entry name" value="Hypothetical protein apc22750. Chain B"/>
    <property type="match status" value="1"/>
</dbReference>
<sequence length="108" mass="11541">MNVVTTEQVAGRTITESLGLVRGNTIRARHIGNDIIAGFRNIVGGEIHEYAKLMGEAREQAIDRMVAEAKELGADAVVNVRFSTSVIMGGAAEMLAYGTAVKLDEADH</sequence>
<reference evidence="3 4" key="1">
    <citation type="submission" date="2019-02" db="EMBL/GenBank/DDBJ databases">
        <title>Deep-cultivation of Planctomycetes and their phenomic and genomic characterization uncovers novel biology.</title>
        <authorList>
            <person name="Wiegand S."/>
            <person name="Jogler M."/>
            <person name="Boedeker C."/>
            <person name="Pinto D."/>
            <person name="Vollmers J."/>
            <person name="Rivas-Marin E."/>
            <person name="Kohn T."/>
            <person name="Peeters S.H."/>
            <person name="Heuer A."/>
            <person name="Rast P."/>
            <person name="Oberbeckmann S."/>
            <person name="Bunk B."/>
            <person name="Jeske O."/>
            <person name="Meyerdierks A."/>
            <person name="Storesund J.E."/>
            <person name="Kallscheuer N."/>
            <person name="Luecker S."/>
            <person name="Lage O.M."/>
            <person name="Pohl T."/>
            <person name="Merkel B.J."/>
            <person name="Hornburger P."/>
            <person name="Mueller R.-W."/>
            <person name="Bruemmer F."/>
            <person name="Labrenz M."/>
            <person name="Spormann A.M."/>
            <person name="Op Den Camp H."/>
            <person name="Overmann J."/>
            <person name="Amann R."/>
            <person name="Jetten M.S.M."/>
            <person name="Mascher T."/>
            <person name="Medema M.H."/>
            <person name="Devos D.P."/>
            <person name="Kaster A.-K."/>
            <person name="Ovreas L."/>
            <person name="Rohde M."/>
            <person name="Galperin M.Y."/>
            <person name="Jogler C."/>
        </authorList>
    </citation>
    <scope>NUCLEOTIDE SEQUENCE [LARGE SCALE GENOMIC DNA]</scope>
    <source>
        <strain evidence="3 4">Poly41</strain>
    </source>
</reference>
<dbReference type="SUPFAM" id="SSF117782">
    <property type="entry name" value="YbjQ-like"/>
    <property type="match status" value="1"/>
</dbReference>
<dbReference type="AlphaFoldDB" id="A0A5C6DC90"/>
<evidence type="ECO:0000313" key="3">
    <source>
        <dbReference type="EMBL" id="TWU32836.1"/>
    </source>
</evidence>
<keyword evidence="4" id="KW-1185">Reference proteome</keyword>
<accession>A0A5C6DC90</accession>
<dbReference type="InterPro" id="IPR002765">
    <property type="entry name" value="UPF0145_YbjQ-like"/>
</dbReference>